<gene>
    <name evidence="2" type="ORF">K458DRAFT_322111</name>
</gene>
<keyword evidence="1" id="KW-1133">Transmembrane helix</keyword>
<proteinExistence type="predicted"/>
<name>A0A6G1IE18_9PLEO</name>
<evidence type="ECO:0000256" key="1">
    <source>
        <dbReference type="SAM" id="Phobius"/>
    </source>
</evidence>
<evidence type="ECO:0000313" key="3">
    <source>
        <dbReference type="Proteomes" id="UP000799291"/>
    </source>
</evidence>
<keyword evidence="3" id="KW-1185">Reference proteome</keyword>
<dbReference type="EMBL" id="MU005635">
    <property type="protein sequence ID" value="KAF2676375.1"/>
    <property type="molecule type" value="Genomic_DNA"/>
</dbReference>
<evidence type="ECO:0000313" key="2">
    <source>
        <dbReference type="EMBL" id="KAF2676375.1"/>
    </source>
</evidence>
<feature type="non-terminal residue" evidence="2">
    <location>
        <position position="1"/>
    </location>
</feature>
<organism evidence="2 3">
    <name type="scientific">Lentithecium fluviatile CBS 122367</name>
    <dbReference type="NCBI Taxonomy" id="1168545"/>
    <lineage>
        <taxon>Eukaryota</taxon>
        <taxon>Fungi</taxon>
        <taxon>Dikarya</taxon>
        <taxon>Ascomycota</taxon>
        <taxon>Pezizomycotina</taxon>
        <taxon>Dothideomycetes</taxon>
        <taxon>Pleosporomycetidae</taxon>
        <taxon>Pleosporales</taxon>
        <taxon>Massarineae</taxon>
        <taxon>Lentitheciaceae</taxon>
        <taxon>Lentithecium</taxon>
    </lineage>
</organism>
<protein>
    <submittedName>
        <fullName evidence="2">Uncharacterized protein</fullName>
    </submittedName>
</protein>
<keyword evidence="1" id="KW-0812">Transmembrane</keyword>
<reference evidence="2" key="1">
    <citation type="journal article" date="2020" name="Stud. Mycol.">
        <title>101 Dothideomycetes genomes: a test case for predicting lifestyles and emergence of pathogens.</title>
        <authorList>
            <person name="Haridas S."/>
            <person name="Albert R."/>
            <person name="Binder M."/>
            <person name="Bloem J."/>
            <person name="Labutti K."/>
            <person name="Salamov A."/>
            <person name="Andreopoulos B."/>
            <person name="Baker S."/>
            <person name="Barry K."/>
            <person name="Bills G."/>
            <person name="Bluhm B."/>
            <person name="Cannon C."/>
            <person name="Castanera R."/>
            <person name="Culley D."/>
            <person name="Daum C."/>
            <person name="Ezra D."/>
            <person name="Gonzalez J."/>
            <person name="Henrissat B."/>
            <person name="Kuo A."/>
            <person name="Liang C."/>
            <person name="Lipzen A."/>
            <person name="Lutzoni F."/>
            <person name="Magnuson J."/>
            <person name="Mondo S."/>
            <person name="Nolan M."/>
            <person name="Ohm R."/>
            <person name="Pangilinan J."/>
            <person name="Park H.-J."/>
            <person name="Ramirez L."/>
            <person name="Alfaro M."/>
            <person name="Sun H."/>
            <person name="Tritt A."/>
            <person name="Yoshinaga Y."/>
            <person name="Zwiers L.-H."/>
            <person name="Turgeon B."/>
            <person name="Goodwin S."/>
            <person name="Spatafora J."/>
            <person name="Crous P."/>
            <person name="Grigoriev I."/>
        </authorList>
    </citation>
    <scope>NUCLEOTIDE SEQUENCE</scope>
    <source>
        <strain evidence="2">CBS 122367</strain>
    </source>
</reference>
<accession>A0A6G1IE18</accession>
<feature type="transmembrane region" description="Helical" evidence="1">
    <location>
        <begin position="7"/>
        <end position="26"/>
    </location>
</feature>
<feature type="transmembrane region" description="Helical" evidence="1">
    <location>
        <begin position="46"/>
        <end position="66"/>
    </location>
</feature>
<keyword evidence="1" id="KW-0472">Membrane</keyword>
<dbReference type="Proteomes" id="UP000799291">
    <property type="component" value="Unassembled WGS sequence"/>
</dbReference>
<sequence>YIKAIKGLIYLILSIYSNIAFTILYLSRLIVNLLLAYKTTLKQVFYYLKGTYSLVLTYYGLLTPLARYTNTN</sequence>
<dbReference type="AlphaFoldDB" id="A0A6G1IE18"/>